<sequence length="98" mass="11226">MQSTDMLDLIQSTDMLDLETLTSLWMQYAGVREERSMGMVMKEVDGDLALLRRYENQKNDLLIRNPNVLNDPSGSKRDHSFVTRATSSDPGHNILRIK</sequence>
<dbReference type="EMBL" id="CAUOFW020005558">
    <property type="protein sequence ID" value="CAK9170726.1"/>
    <property type="molecule type" value="Genomic_DNA"/>
</dbReference>
<accession>A0ABC8TP33</accession>
<keyword evidence="3" id="KW-1185">Reference proteome</keyword>
<dbReference type="AlphaFoldDB" id="A0ABC8TP33"/>
<evidence type="ECO:0000256" key="1">
    <source>
        <dbReference type="SAM" id="MobiDB-lite"/>
    </source>
</evidence>
<feature type="region of interest" description="Disordered" evidence="1">
    <location>
        <begin position="65"/>
        <end position="98"/>
    </location>
</feature>
<dbReference type="Proteomes" id="UP001642360">
    <property type="component" value="Unassembled WGS sequence"/>
</dbReference>
<proteinExistence type="predicted"/>
<evidence type="ECO:0000313" key="3">
    <source>
        <dbReference type="Proteomes" id="UP001642360"/>
    </source>
</evidence>
<comment type="caution">
    <text evidence="2">The sequence shown here is derived from an EMBL/GenBank/DDBJ whole genome shotgun (WGS) entry which is preliminary data.</text>
</comment>
<evidence type="ECO:0000313" key="2">
    <source>
        <dbReference type="EMBL" id="CAK9170726.1"/>
    </source>
</evidence>
<protein>
    <submittedName>
        <fullName evidence="2">Uncharacterized protein</fullName>
    </submittedName>
</protein>
<reference evidence="2 3" key="1">
    <citation type="submission" date="2024-02" db="EMBL/GenBank/DDBJ databases">
        <authorList>
            <person name="Vignale AGUSTIN F."/>
            <person name="Sosa J E."/>
            <person name="Modenutti C."/>
        </authorList>
    </citation>
    <scope>NUCLEOTIDE SEQUENCE [LARGE SCALE GENOMIC DNA]</scope>
</reference>
<organism evidence="2 3">
    <name type="scientific">Ilex paraguariensis</name>
    <name type="common">yerba mate</name>
    <dbReference type="NCBI Taxonomy" id="185542"/>
    <lineage>
        <taxon>Eukaryota</taxon>
        <taxon>Viridiplantae</taxon>
        <taxon>Streptophyta</taxon>
        <taxon>Embryophyta</taxon>
        <taxon>Tracheophyta</taxon>
        <taxon>Spermatophyta</taxon>
        <taxon>Magnoliopsida</taxon>
        <taxon>eudicotyledons</taxon>
        <taxon>Gunneridae</taxon>
        <taxon>Pentapetalae</taxon>
        <taxon>asterids</taxon>
        <taxon>campanulids</taxon>
        <taxon>Aquifoliales</taxon>
        <taxon>Aquifoliaceae</taxon>
        <taxon>Ilex</taxon>
    </lineage>
</organism>
<name>A0ABC8TP33_9AQUA</name>
<gene>
    <name evidence="2" type="ORF">ILEXP_LOCUS40229</name>
</gene>